<dbReference type="EMBL" id="CP001720">
    <property type="protein sequence ID" value="ACV64684.1"/>
    <property type="molecule type" value="Genomic_DNA"/>
</dbReference>
<reference evidence="2 3" key="1">
    <citation type="journal article" date="2009" name="Stand. Genomic Sci.">
        <title>Complete genome sequence of Desulfotomaculum acetoxidans type strain (5575).</title>
        <authorList>
            <person name="Spring S."/>
            <person name="Lapidus A."/>
            <person name="Schroder M."/>
            <person name="Gleim D."/>
            <person name="Sims D."/>
            <person name="Meincke L."/>
            <person name="Glavina Del Rio T."/>
            <person name="Tice H."/>
            <person name="Copeland A."/>
            <person name="Cheng J.F."/>
            <person name="Lucas S."/>
            <person name="Chen F."/>
            <person name="Nolan M."/>
            <person name="Bruce D."/>
            <person name="Goodwin L."/>
            <person name="Pitluck S."/>
            <person name="Ivanova N."/>
            <person name="Mavromatis K."/>
            <person name="Mikhailova N."/>
            <person name="Pati A."/>
            <person name="Chen A."/>
            <person name="Palaniappan K."/>
            <person name="Land M."/>
            <person name="Hauser L."/>
            <person name="Chang Y.J."/>
            <person name="Jeffries C.D."/>
            <person name="Chain P."/>
            <person name="Saunders E."/>
            <person name="Brettin T."/>
            <person name="Detter J.C."/>
            <person name="Goker M."/>
            <person name="Bristow J."/>
            <person name="Eisen J.A."/>
            <person name="Markowitz V."/>
            <person name="Hugenholtz P."/>
            <person name="Kyrpides N.C."/>
            <person name="Klenk H.P."/>
            <person name="Han C."/>
        </authorList>
    </citation>
    <scope>NUCLEOTIDE SEQUENCE [LARGE SCALE GENOMIC DNA]</scope>
    <source>
        <strain evidence="3">ATCC 49208 / DSM 771 / VKM B-1644</strain>
    </source>
</reference>
<feature type="transmembrane region" description="Helical" evidence="1">
    <location>
        <begin position="32"/>
        <end position="50"/>
    </location>
</feature>
<dbReference type="RefSeq" id="WP_015759359.1">
    <property type="nucleotide sequence ID" value="NC_013216.1"/>
</dbReference>
<dbReference type="HOGENOM" id="CLU_2616220_0_0_9"/>
<keyword evidence="1" id="KW-0812">Transmembrane</keyword>
<keyword evidence="3" id="KW-1185">Reference proteome</keyword>
<dbReference type="KEGG" id="dae:Dtox_3991"/>
<gene>
    <name evidence="2" type="ordered locus">Dtox_3991</name>
</gene>
<keyword evidence="1" id="KW-0472">Membrane</keyword>
<accession>C8VY55</accession>
<evidence type="ECO:0000313" key="2">
    <source>
        <dbReference type="EMBL" id="ACV64684.1"/>
    </source>
</evidence>
<feature type="transmembrane region" description="Helical" evidence="1">
    <location>
        <begin position="7"/>
        <end position="26"/>
    </location>
</feature>
<organism evidence="2 3">
    <name type="scientific">Desulfofarcimen acetoxidans (strain ATCC 49208 / DSM 771 / KCTC 5769 / VKM B-1644 / 5575)</name>
    <name type="common">Desulfotomaculum acetoxidans</name>
    <dbReference type="NCBI Taxonomy" id="485916"/>
    <lineage>
        <taxon>Bacteria</taxon>
        <taxon>Bacillati</taxon>
        <taxon>Bacillota</taxon>
        <taxon>Clostridia</taxon>
        <taxon>Eubacteriales</taxon>
        <taxon>Peptococcaceae</taxon>
        <taxon>Desulfofarcimen</taxon>
    </lineage>
</organism>
<dbReference type="AlphaFoldDB" id="C8VY55"/>
<proteinExistence type="predicted"/>
<protein>
    <submittedName>
        <fullName evidence="2">Uncharacterized protein</fullName>
    </submittedName>
</protein>
<name>C8VY55_DESAS</name>
<sequence length="78" mass="9321">MNFVKFISLLRIALEIFIGIIIITTYLNKLSLWLQILLSILISVIFELIIKKIKLYYLLRKTRDQQLIENIKKITKNK</sequence>
<keyword evidence="1" id="KW-1133">Transmembrane helix</keyword>
<evidence type="ECO:0000313" key="3">
    <source>
        <dbReference type="Proteomes" id="UP000002217"/>
    </source>
</evidence>
<evidence type="ECO:0000256" key="1">
    <source>
        <dbReference type="SAM" id="Phobius"/>
    </source>
</evidence>
<dbReference type="Proteomes" id="UP000002217">
    <property type="component" value="Chromosome"/>
</dbReference>